<feature type="non-terminal residue" evidence="2">
    <location>
        <position position="1"/>
    </location>
</feature>
<reference evidence="2" key="1">
    <citation type="submission" date="2020-02" db="EMBL/GenBank/DDBJ databases">
        <authorList>
            <person name="Meier V. D."/>
        </authorList>
    </citation>
    <scope>NUCLEOTIDE SEQUENCE</scope>
    <source>
        <strain evidence="2">AVDCRST_MAG84</strain>
    </source>
</reference>
<keyword evidence="1" id="KW-0812">Transmembrane</keyword>
<name>A0A6J4MCD1_9CYAN</name>
<protein>
    <submittedName>
        <fullName evidence="2">Uncharacterized protein</fullName>
    </submittedName>
</protein>
<organism evidence="2">
    <name type="scientific">uncultured Microcoleus sp</name>
    <dbReference type="NCBI Taxonomy" id="259945"/>
    <lineage>
        <taxon>Bacteria</taxon>
        <taxon>Bacillati</taxon>
        <taxon>Cyanobacteriota</taxon>
        <taxon>Cyanophyceae</taxon>
        <taxon>Oscillatoriophycideae</taxon>
        <taxon>Oscillatoriales</taxon>
        <taxon>Microcoleaceae</taxon>
        <taxon>Microcoleus</taxon>
        <taxon>environmental samples</taxon>
    </lineage>
</organism>
<gene>
    <name evidence="2" type="ORF">AVDCRST_MAG84-3112</name>
</gene>
<dbReference type="EMBL" id="CADCTZ010000598">
    <property type="protein sequence ID" value="CAA9355377.1"/>
    <property type="molecule type" value="Genomic_DNA"/>
</dbReference>
<sequence length="43" mass="5411">GLMLVRKIHSYLRGRRTYLRLVLFAAVLLIRWRWRRLRRSRDS</sequence>
<evidence type="ECO:0000313" key="2">
    <source>
        <dbReference type="EMBL" id="CAA9355377.1"/>
    </source>
</evidence>
<dbReference type="AlphaFoldDB" id="A0A6J4MCD1"/>
<evidence type="ECO:0000256" key="1">
    <source>
        <dbReference type="SAM" id="Phobius"/>
    </source>
</evidence>
<proteinExistence type="predicted"/>
<accession>A0A6J4MCD1</accession>
<feature type="non-terminal residue" evidence="2">
    <location>
        <position position="43"/>
    </location>
</feature>
<keyword evidence="1" id="KW-0472">Membrane</keyword>
<feature type="transmembrane region" description="Helical" evidence="1">
    <location>
        <begin position="17"/>
        <end position="34"/>
    </location>
</feature>
<keyword evidence="1" id="KW-1133">Transmembrane helix</keyword>